<dbReference type="Proteomes" id="UP000050741">
    <property type="component" value="Unassembled WGS sequence"/>
</dbReference>
<accession>A0A183CKW2</accession>
<organism evidence="3 4">
    <name type="scientific">Globodera pallida</name>
    <name type="common">Potato cyst nematode worm</name>
    <name type="synonym">Heterodera pallida</name>
    <dbReference type="NCBI Taxonomy" id="36090"/>
    <lineage>
        <taxon>Eukaryota</taxon>
        <taxon>Metazoa</taxon>
        <taxon>Ecdysozoa</taxon>
        <taxon>Nematoda</taxon>
        <taxon>Chromadorea</taxon>
        <taxon>Rhabditida</taxon>
        <taxon>Tylenchina</taxon>
        <taxon>Tylenchomorpha</taxon>
        <taxon>Tylenchoidea</taxon>
        <taxon>Heteroderidae</taxon>
        <taxon>Heteroderinae</taxon>
        <taxon>Globodera</taxon>
    </lineage>
</organism>
<evidence type="ECO:0000313" key="4">
    <source>
        <dbReference type="WBParaSite" id="GPLIN_001351800"/>
    </source>
</evidence>
<protein>
    <submittedName>
        <fullName evidence="4">Galaxin-like</fullName>
    </submittedName>
</protein>
<feature type="chain" id="PRO_5008147731" evidence="1">
    <location>
        <begin position="25"/>
        <end position="263"/>
    </location>
</feature>
<keyword evidence="1" id="KW-0732">Signal</keyword>
<sequence>MLLPPSSNILAILLLLPLHRITLGQISPQPPTLVPDQPKSPSKSQLAAMPLVLRACCGDNCEEFQRPEEMYGITCCGDEPSNQFEEICCDNVPRRRRQPSSFIDRCCGNQTLAYDQTCCQGVVHNIPSGECCGRMAYPRNSFNTLCCEETLITNVDPTLTCCGKNAYDGGKREMCCGSSVYLKELFDGCCSLYGRNPPEYKQFSSRSHQCCDKPIEKFGATKCCYLKDSQGRFFPKSYDSSSQCCAFPYTKITTKNANGTCAN</sequence>
<name>A0A183CKW2_GLOPA</name>
<evidence type="ECO:0000256" key="1">
    <source>
        <dbReference type="SAM" id="SignalP"/>
    </source>
</evidence>
<reference evidence="3" key="2">
    <citation type="submission" date="2014-05" db="EMBL/GenBank/DDBJ databases">
        <title>The genome and life-stage specific transcriptomes of Globodera pallida elucidate key aspects of plant parasitism by a cyst nematode.</title>
        <authorList>
            <person name="Cotton J.A."/>
            <person name="Lilley C.J."/>
            <person name="Jones L.M."/>
            <person name="Kikuchi T."/>
            <person name="Reid A.J."/>
            <person name="Thorpe P."/>
            <person name="Tsai I.J."/>
            <person name="Beasley H."/>
            <person name="Blok V."/>
            <person name="Cock P.J.A."/>
            <person name="Van den Akker S.E."/>
            <person name="Holroyd N."/>
            <person name="Hunt M."/>
            <person name="Mantelin S."/>
            <person name="Naghra H."/>
            <person name="Pain A."/>
            <person name="Palomares-Rius J.E."/>
            <person name="Zarowiecki M."/>
            <person name="Berriman M."/>
            <person name="Jones J.T."/>
            <person name="Urwin P.E."/>
        </authorList>
    </citation>
    <scope>NUCLEOTIDE SEQUENCE [LARGE SCALE GENOMIC DNA]</scope>
    <source>
        <strain evidence="3">Lindley</strain>
    </source>
</reference>
<feature type="domain" description="Galaxin-like repeats" evidence="2">
    <location>
        <begin position="74"/>
        <end position="191"/>
    </location>
</feature>
<dbReference type="AlphaFoldDB" id="A0A183CKW2"/>
<dbReference type="Pfam" id="PF24748">
    <property type="entry name" value="Galaxin_repeat"/>
    <property type="match status" value="1"/>
</dbReference>
<feature type="signal peptide" evidence="1">
    <location>
        <begin position="1"/>
        <end position="24"/>
    </location>
</feature>
<dbReference type="InterPro" id="IPR056601">
    <property type="entry name" value="Galaxin_dom"/>
</dbReference>
<keyword evidence="3" id="KW-1185">Reference proteome</keyword>
<reference evidence="4" key="3">
    <citation type="submission" date="2016-06" db="UniProtKB">
        <authorList>
            <consortium name="WormBaseParasite"/>
        </authorList>
    </citation>
    <scope>IDENTIFICATION</scope>
</reference>
<proteinExistence type="predicted"/>
<evidence type="ECO:0000313" key="3">
    <source>
        <dbReference type="Proteomes" id="UP000050741"/>
    </source>
</evidence>
<dbReference type="WBParaSite" id="GPLIN_001351800">
    <property type="protein sequence ID" value="GPLIN_001351800"/>
    <property type="gene ID" value="GPLIN_001351800"/>
</dbReference>
<reference evidence="3" key="1">
    <citation type="submission" date="2013-12" db="EMBL/GenBank/DDBJ databases">
        <authorList>
            <person name="Aslett M."/>
        </authorList>
    </citation>
    <scope>NUCLEOTIDE SEQUENCE [LARGE SCALE GENOMIC DNA]</scope>
    <source>
        <strain evidence="3">Lindley</strain>
    </source>
</reference>
<evidence type="ECO:0000259" key="2">
    <source>
        <dbReference type="Pfam" id="PF24748"/>
    </source>
</evidence>